<dbReference type="InterPro" id="IPR051200">
    <property type="entry name" value="Host-pathogen_enzymatic-act"/>
</dbReference>
<dbReference type="AlphaFoldDB" id="A0A2A9ESH7"/>
<dbReference type="OrthoDB" id="504981at2"/>
<keyword evidence="1" id="KW-0732">Signal</keyword>
<name>A0A2A9ESH7_9MICO</name>
<dbReference type="EMBL" id="PDJI01000004">
    <property type="protein sequence ID" value="PFG41195.1"/>
    <property type="molecule type" value="Genomic_DNA"/>
</dbReference>
<evidence type="ECO:0000313" key="2">
    <source>
        <dbReference type="EMBL" id="PFG41195.1"/>
    </source>
</evidence>
<evidence type="ECO:0000256" key="1">
    <source>
        <dbReference type="SAM" id="SignalP"/>
    </source>
</evidence>
<dbReference type="Proteomes" id="UP000222106">
    <property type="component" value="Unassembled WGS sequence"/>
</dbReference>
<dbReference type="Gene3D" id="2.130.10.10">
    <property type="entry name" value="YVTN repeat-like/Quinoprotein amine dehydrogenase"/>
    <property type="match status" value="1"/>
</dbReference>
<sequence length="329" mass="35144">MDRSHLFLPALAVALSLGAAVPATAHDHEAPESHGHGHHRSLPDRIELPVGFQPEGIAAARHGATAWVGSLADGDILQLDLRTGDRELLSEGPGTPSVGMTLDRRGRLFVAGGPSGQGRVVSTRTGEVLATYRLATGSTFINDVTILDGVAWFTDSSAAVLHGVPLGHHGRLPGQHEVVHLKLRGAWRQVAGFNANGIASTPDGEALLVANSALGTVFRVDPQTGEAREVDLPDVPTSVRGAKGPVAFADGLLRQDRTLYVVQNTANQVAVLRLDEEGERARLRKVLKDENFDAPTTAAIYRDSLYLPSARFGTPQPTRATYWVTRVDR</sequence>
<comment type="caution">
    <text evidence="2">The sequence shown here is derived from an EMBL/GenBank/DDBJ whole genome shotgun (WGS) entry which is preliminary data.</text>
</comment>
<reference evidence="2 3" key="1">
    <citation type="submission" date="2017-10" db="EMBL/GenBank/DDBJ databases">
        <title>Sequencing the genomes of 1000 actinobacteria strains.</title>
        <authorList>
            <person name="Klenk H.-P."/>
        </authorList>
    </citation>
    <scope>NUCLEOTIDE SEQUENCE [LARGE SCALE GENOMIC DNA]</scope>
    <source>
        <strain evidence="2 3">DSM 21838</strain>
    </source>
</reference>
<organism evidence="2 3">
    <name type="scientific">Georgenia soli</name>
    <dbReference type="NCBI Taxonomy" id="638953"/>
    <lineage>
        <taxon>Bacteria</taxon>
        <taxon>Bacillati</taxon>
        <taxon>Actinomycetota</taxon>
        <taxon>Actinomycetes</taxon>
        <taxon>Micrococcales</taxon>
        <taxon>Bogoriellaceae</taxon>
        <taxon>Georgenia</taxon>
    </lineage>
</organism>
<dbReference type="InterPro" id="IPR015943">
    <property type="entry name" value="WD40/YVTN_repeat-like_dom_sf"/>
</dbReference>
<feature type="signal peptide" evidence="1">
    <location>
        <begin position="1"/>
        <end position="25"/>
    </location>
</feature>
<dbReference type="Gene3D" id="2.120.10.30">
    <property type="entry name" value="TolB, C-terminal domain"/>
    <property type="match status" value="1"/>
</dbReference>
<dbReference type="RefSeq" id="WP_098484993.1">
    <property type="nucleotide sequence ID" value="NZ_PDJI01000004.1"/>
</dbReference>
<dbReference type="SUPFAM" id="SSF63829">
    <property type="entry name" value="Calcium-dependent phosphotriesterase"/>
    <property type="match status" value="1"/>
</dbReference>
<dbReference type="PANTHER" id="PTHR47197:SF3">
    <property type="entry name" value="DIHYDRO-HEME D1 DEHYDROGENASE"/>
    <property type="match status" value="1"/>
</dbReference>
<proteinExistence type="predicted"/>
<feature type="chain" id="PRO_5012315213" evidence="1">
    <location>
        <begin position="26"/>
        <end position="329"/>
    </location>
</feature>
<protein>
    <submittedName>
        <fullName evidence="2">Sugar lactone lactonase YvrE</fullName>
    </submittedName>
</protein>
<evidence type="ECO:0000313" key="3">
    <source>
        <dbReference type="Proteomes" id="UP000222106"/>
    </source>
</evidence>
<dbReference type="InterPro" id="IPR011042">
    <property type="entry name" value="6-blade_b-propeller_TolB-like"/>
</dbReference>
<keyword evidence="3" id="KW-1185">Reference proteome</keyword>
<dbReference type="PANTHER" id="PTHR47197">
    <property type="entry name" value="PROTEIN NIRF"/>
    <property type="match status" value="1"/>
</dbReference>
<accession>A0A2A9ESH7</accession>
<gene>
    <name evidence="2" type="ORF">ATJ97_3743</name>
</gene>